<evidence type="ECO:0000313" key="2">
    <source>
        <dbReference type="EMBL" id="ADP81593.1"/>
    </source>
</evidence>
<keyword evidence="3" id="KW-1185">Reference proteome</keyword>
<feature type="domain" description="Effector-associated" evidence="1">
    <location>
        <begin position="4"/>
        <end position="88"/>
    </location>
</feature>
<evidence type="ECO:0000259" key="1">
    <source>
        <dbReference type="Pfam" id="PF19955"/>
    </source>
</evidence>
<evidence type="ECO:0000313" key="3">
    <source>
        <dbReference type="Proteomes" id="UP000002484"/>
    </source>
</evidence>
<dbReference type="STRING" id="298654.FraEuI1c_3586"/>
<dbReference type="InterPro" id="IPR045430">
    <property type="entry name" value="EAD1"/>
</dbReference>
<gene>
    <name evidence="2" type="ordered locus">FraEuI1c_3586</name>
</gene>
<dbReference type="Proteomes" id="UP000002484">
    <property type="component" value="Chromosome"/>
</dbReference>
<dbReference type="AlphaFoldDB" id="E3J0G4"/>
<accession>E3J0G4</accession>
<dbReference type="OrthoDB" id="3204097at2"/>
<dbReference type="Pfam" id="PF19955">
    <property type="entry name" value="EAD1"/>
    <property type="match status" value="1"/>
</dbReference>
<dbReference type="HOGENOM" id="CLU_2395431_0_0_11"/>
<dbReference type="KEGG" id="fri:FraEuI1c_3586"/>
<sequence length="93" mass="10300">MNLLSDRELAELARVYYQPFSVSQLLQRAGLDSSRQPVISGAYSSAMYWQAVNNYIGDSRDPDLRGRILNLARSDYPANSVFVRGVADAASGR</sequence>
<dbReference type="InParanoid" id="E3J0G4"/>
<dbReference type="RefSeq" id="WP_013424711.1">
    <property type="nucleotide sequence ID" value="NC_014666.1"/>
</dbReference>
<organism evidence="2 3">
    <name type="scientific">Pseudofrankia inefficax (strain DSM 45817 / CECT 9037 / DDB 130130 / EuI1c)</name>
    <name type="common">Frankia inefficax</name>
    <dbReference type="NCBI Taxonomy" id="298654"/>
    <lineage>
        <taxon>Bacteria</taxon>
        <taxon>Bacillati</taxon>
        <taxon>Actinomycetota</taxon>
        <taxon>Actinomycetes</taxon>
        <taxon>Frankiales</taxon>
        <taxon>Frankiaceae</taxon>
        <taxon>Pseudofrankia</taxon>
    </lineage>
</organism>
<name>E3J0G4_PSEI1</name>
<proteinExistence type="predicted"/>
<protein>
    <recommendedName>
        <fullName evidence="1">Effector-associated domain-containing protein</fullName>
    </recommendedName>
</protein>
<reference evidence="2 3" key="1">
    <citation type="submission" date="2010-10" db="EMBL/GenBank/DDBJ databases">
        <title>Complete sequence of Frankia sp. EuI1c.</title>
        <authorList>
            <consortium name="US DOE Joint Genome Institute"/>
            <person name="Lucas S."/>
            <person name="Copeland A."/>
            <person name="Lapidus A."/>
            <person name="Cheng J.-F."/>
            <person name="Bruce D."/>
            <person name="Goodwin L."/>
            <person name="Pitluck S."/>
            <person name="Chertkov O."/>
            <person name="Detter J.C."/>
            <person name="Han C."/>
            <person name="Tapia R."/>
            <person name="Land M."/>
            <person name="Hauser L."/>
            <person name="Jeffries C."/>
            <person name="Kyrpides N."/>
            <person name="Ivanova N."/>
            <person name="Mikhailova N."/>
            <person name="Beauchemin N."/>
            <person name="Sen A."/>
            <person name="Sur S.A."/>
            <person name="Gtari M."/>
            <person name="Wall L."/>
            <person name="Tisa L."/>
            <person name="Woyke T."/>
        </authorList>
    </citation>
    <scope>NUCLEOTIDE SEQUENCE [LARGE SCALE GENOMIC DNA]</scope>
    <source>
        <strain evidence="3">DSM 45817 / CECT 9037 / EuI1c</strain>
    </source>
</reference>
<dbReference type="EMBL" id="CP002299">
    <property type="protein sequence ID" value="ADP81593.1"/>
    <property type="molecule type" value="Genomic_DNA"/>
</dbReference>